<name>A0A2N8HE20_9BACT</name>
<evidence type="ECO:0000313" key="3">
    <source>
        <dbReference type="EMBL" id="PNC18195.1"/>
    </source>
</evidence>
<organism evidence="3 4">
    <name type="scientific">Akkermansia muciniphila</name>
    <dbReference type="NCBI Taxonomy" id="239935"/>
    <lineage>
        <taxon>Bacteria</taxon>
        <taxon>Pseudomonadati</taxon>
        <taxon>Verrucomicrobiota</taxon>
        <taxon>Verrucomicrobiia</taxon>
        <taxon>Verrucomicrobiales</taxon>
        <taxon>Akkermansiaceae</taxon>
        <taxon>Akkermansia</taxon>
    </lineage>
</organism>
<dbReference type="SUPFAM" id="SSF53448">
    <property type="entry name" value="Nucleotide-diphospho-sugar transferases"/>
    <property type="match status" value="1"/>
</dbReference>
<dbReference type="CDD" id="cd02516">
    <property type="entry name" value="CDP-ME_synthetase"/>
    <property type="match status" value="1"/>
</dbReference>
<accession>A0A2N8HE20</accession>
<proteinExistence type="predicted"/>
<dbReference type="EMBL" id="PJKA01000010">
    <property type="protein sequence ID" value="PNC18195.1"/>
    <property type="molecule type" value="Genomic_DNA"/>
</dbReference>
<evidence type="ECO:0000313" key="4">
    <source>
        <dbReference type="Proteomes" id="UP000236000"/>
    </source>
</evidence>
<dbReference type="OrthoDB" id="9806837at2"/>
<gene>
    <name evidence="3" type="primary">ispD</name>
    <name evidence="3" type="ORF">CXU22_06075</name>
</gene>
<dbReference type="AlphaFoldDB" id="A0A2N8HE20"/>
<dbReference type="InterPro" id="IPR034683">
    <property type="entry name" value="IspD/TarI"/>
</dbReference>
<dbReference type="InterPro" id="IPR050088">
    <property type="entry name" value="IspD/TarI_cytidylyltransf_bact"/>
</dbReference>
<dbReference type="Pfam" id="PF01128">
    <property type="entry name" value="IspD"/>
    <property type="match status" value="1"/>
</dbReference>
<dbReference type="PANTHER" id="PTHR32125:SF4">
    <property type="entry name" value="2-C-METHYL-D-ERYTHRITOL 4-PHOSPHATE CYTIDYLYLTRANSFERASE, CHLOROPLASTIC"/>
    <property type="match status" value="1"/>
</dbReference>
<evidence type="ECO:0000256" key="1">
    <source>
        <dbReference type="ARBA" id="ARBA00022679"/>
    </source>
</evidence>
<reference evidence="3 4" key="1">
    <citation type="journal article" date="2017" name="BMC Genomics">
        <title>Genome sequencing of 39 Akkermansia muciniphila isolates reveals its population structure, genomic and functional diverisity, and global distribution in mammalian gut microbiotas.</title>
        <authorList>
            <person name="Guo X."/>
            <person name="Li S."/>
            <person name="Zhang J."/>
            <person name="Wu F."/>
            <person name="Li X."/>
            <person name="Wu D."/>
            <person name="Zhang M."/>
            <person name="Ou Z."/>
            <person name="Jie Z."/>
            <person name="Yan Q."/>
            <person name="Li P."/>
            <person name="Yi J."/>
            <person name="Peng Y."/>
        </authorList>
    </citation>
    <scope>NUCLEOTIDE SEQUENCE [LARGE SCALE GENOMIC DNA]</scope>
    <source>
        <strain evidence="3 4">GP24</strain>
    </source>
</reference>
<dbReference type="Gene3D" id="3.90.550.10">
    <property type="entry name" value="Spore Coat Polysaccharide Biosynthesis Protein SpsA, Chain A"/>
    <property type="match status" value="1"/>
</dbReference>
<keyword evidence="1 3" id="KW-0808">Transferase</keyword>
<dbReference type="GO" id="GO:0008299">
    <property type="term" value="P:isoprenoid biosynthetic process"/>
    <property type="evidence" value="ECO:0007669"/>
    <property type="project" value="InterPro"/>
</dbReference>
<dbReference type="InterPro" id="IPR029044">
    <property type="entry name" value="Nucleotide-diphossugar_trans"/>
</dbReference>
<protein>
    <submittedName>
        <fullName evidence="3">2-C-methyl-D-erythritol 4-phosphate cytidylyltransferase</fullName>
    </submittedName>
</protein>
<dbReference type="PANTHER" id="PTHR32125">
    <property type="entry name" value="2-C-METHYL-D-ERYTHRITOL 4-PHOSPHATE CYTIDYLYLTRANSFERASE, CHLOROPLASTIC"/>
    <property type="match status" value="1"/>
</dbReference>
<sequence length="231" mass="25520">MKGCAVIIVAAGSSRRAGFDKLLAPLHGVKVLERSIRAFAGCREITEIVVVCPEERFRAINAADMETEVPVTRVDGGGERHESVKNGLAALLYVPRLVAVHDGARPLITAEQISRCIQTARECGAAASAHPVTDTLKRADEERFTLPEQVDREGLWCMETPQVFQYPLLLDAYAAVTERNMKVTDEVTALQLIGHPTRLVHNHGPNPKITWPEDISCAEMLLELKHRRNTL</sequence>
<evidence type="ECO:0000256" key="2">
    <source>
        <dbReference type="ARBA" id="ARBA00022695"/>
    </source>
</evidence>
<dbReference type="NCBIfam" id="TIGR00453">
    <property type="entry name" value="ispD"/>
    <property type="match status" value="1"/>
</dbReference>
<keyword evidence="2 3" id="KW-0548">Nucleotidyltransferase</keyword>
<comment type="caution">
    <text evidence="3">The sequence shown here is derived from an EMBL/GenBank/DDBJ whole genome shotgun (WGS) entry which is preliminary data.</text>
</comment>
<dbReference type="Proteomes" id="UP000236000">
    <property type="component" value="Unassembled WGS sequence"/>
</dbReference>
<dbReference type="RefSeq" id="WP_102713583.1">
    <property type="nucleotide sequence ID" value="NZ_PJKA01000010.1"/>
</dbReference>
<dbReference type="InterPro" id="IPR001228">
    <property type="entry name" value="IspD"/>
</dbReference>
<dbReference type="GO" id="GO:0050518">
    <property type="term" value="F:2-C-methyl-D-erythritol 4-phosphate cytidylyltransferase activity"/>
    <property type="evidence" value="ECO:0007669"/>
    <property type="project" value="InterPro"/>
</dbReference>
<dbReference type="FunFam" id="3.90.550.10:FF:000003">
    <property type="entry name" value="2-C-methyl-D-erythritol 4-phosphate cytidylyltransferase"/>
    <property type="match status" value="1"/>
</dbReference>